<name>A0A086J7Q9_TOXGO</name>
<proteinExistence type="predicted"/>
<evidence type="ECO:0000259" key="2">
    <source>
        <dbReference type="PROSITE" id="PS51184"/>
    </source>
</evidence>
<dbReference type="Pfam" id="PF13621">
    <property type="entry name" value="Cupin_8"/>
    <property type="match status" value="1"/>
</dbReference>
<dbReference type="PANTHER" id="PTHR12480">
    <property type="entry name" value="ARGININE DEMETHYLASE AND LYSYL-HYDROXYLASE JMJD"/>
    <property type="match status" value="1"/>
</dbReference>
<dbReference type="InterPro" id="IPR003347">
    <property type="entry name" value="JmjC_dom"/>
</dbReference>
<dbReference type="AlphaFoldDB" id="A0A086J7Q9"/>
<feature type="compositionally biased region" description="Basic residues" evidence="1">
    <location>
        <begin position="716"/>
        <end position="726"/>
    </location>
</feature>
<comment type="caution">
    <text evidence="3">The sequence shown here is derived from an EMBL/GenBank/DDBJ whole genome shotgun (WGS) entry which is preliminary data.</text>
</comment>
<feature type="region of interest" description="Disordered" evidence="1">
    <location>
        <begin position="121"/>
        <end position="192"/>
    </location>
</feature>
<keyword evidence="3" id="KW-0489">Methyltransferase</keyword>
<feature type="compositionally biased region" description="Basic and acidic residues" evidence="1">
    <location>
        <begin position="121"/>
        <end position="143"/>
    </location>
</feature>
<feature type="region of interest" description="Disordered" evidence="1">
    <location>
        <begin position="382"/>
        <end position="425"/>
    </location>
</feature>
<protein>
    <submittedName>
        <fullName evidence="3">Histone lysine demethylase JMJD6b</fullName>
    </submittedName>
</protein>
<dbReference type="VEuPathDB" id="ToxoDB:TGP89_283890"/>
<feature type="compositionally biased region" description="Basic and acidic residues" evidence="1">
    <location>
        <begin position="684"/>
        <end position="705"/>
    </location>
</feature>
<dbReference type="SUPFAM" id="SSF51197">
    <property type="entry name" value="Clavaminate synthase-like"/>
    <property type="match status" value="1"/>
</dbReference>
<dbReference type="GO" id="GO:0005634">
    <property type="term" value="C:nucleus"/>
    <property type="evidence" value="ECO:0007669"/>
    <property type="project" value="TreeGrafter"/>
</dbReference>
<reference evidence="3 4" key="1">
    <citation type="submission" date="2014-03" db="EMBL/GenBank/DDBJ databases">
        <authorList>
            <person name="Sibley D."/>
            <person name="Venepally P."/>
            <person name="Karamycheva S."/>
            <person name="Hadjithomas M."/>
            <person name="Khan A."/>
            <person name="Brunk B."/>
            <person name="Roos D."/>
            <person name="Caler E."/>
            <person name="Lorenzi H."/>
        </authorList>
    </citation>
    <scope>NUCLEOTIDE SEQUENCE [LARGE SCALE GENOMIC DNA]</scope>
    <source>
        <strain evidence="4">p89</strain>
    </source>
</reference>
<evidence type="ECO:0000313" key="3">
    <source>
        <dbReference type="EMBL" id="KFG28177.1"/>
    </source>
</evidence>
<evidence type="ECO:0000256" key="1">
    <source>
        <dbReference type="SAM" id="MobiDB-lite"/>
    </source>
</evidence>
<dbReference type="GO" id="GO:0032259">
    <property type="term" value="P:methylation"/>
    <property type="evidence" value="ECO:0007669"/>
    <property type="project" value="UniProtKB-KW"/>
</dbReference>
<gene>
    <name evidence="3" type="ORF">TGP89_283890</name>
</gene>
<feature type="compositionally biased region" description="Low complexity" evidence="1">
    <location>
        <begin position="382"/>
        <end position="395"/>
    </location>
</feature>
<dbReference type="InterPro" id="IPR041667">
    <property type="entry name" value="Cupin_8"/>
</dbReference>
<feature type="compositionally biased region" description="Basic and acidic residues" evidence="1">
    <location>
        <begin position="663"/>
        <end position="676"/>
    </location>
</feature>
<organism evidence="3 4">
    <name type="scientific">Toxoplasma gondii p89</name>
    <dbReference type="NCBI Taxonomy" id="943119"/>
    <lineage>
        <taxon>Eukaryota</taxon>
        <taxon>Sar</taxon>
        <taxon>Alveolata</taxon>
        <taxon>Apicomplexa</taxon>
        <taxon>Conoidasida</taxon>
        <taxon>Coccidia</taxon>
        <taxon>Eucoccidiorida</taxon>
        <taxon>Eimeriorina</taxon>
        <taxon>Sarcocystidae</taxon>
        <taxon>Toxoplasma</taxon>
    </lineage>
</organism>
<dbReference type="Gene3D" id="2.60.120.650">
    <property type="entry name" value="Cupin"/>
    <property type="match status" value="1"/>
</dbReference>
<feature type="compositionally biased region" description="Low complexity" evidence="1">
    <location>
        <begin position="150"/>
        <end position="177"/>
    </location>
</feature>
<dbReference type="EMBL" id="AEYI02002468">
    <property type="protein sequence ID" value="KFG28177.1"/>
    <property type="molecule type" value="Genomic_DNA"/>
</dbReference>
<feature type="compositionally biased region" description="Basic and acidic residues" evidence="1">
    <location>
        <begin position="404"/>
        <end position="415"/>
    </location>
</feature>
<evidence type="ECO:0000313" key="4">
    <source>
        <dbReference type="Proteomes" id="UP000028828"/>
    </source>
</evidence>
<dbReference type="PROSITE" id="PS51184">
    <property type="entry name" value="JMJC"/>
    <property type="match status" value="1"/>
</dbReference>
<dbReference type="GO" id="GO:0008168">
    <property type="term" value="F:methyltransferase activity"/>
    <property type="evidence" value="ECO:0007669"/>
    <property type="project" value="UniProtKB-KW"/>
</dbReference>
<dbReference type="Proteomes" id="UP000028828">
    <property type="component" value="Unassembled WGS sequence"/>
</dbReference>
<dbReference type="GO" id="GO:0000987">
    <property type="term" value="F:cis-regulatory region sequence-specific DNA binding"/>
    <property type="evidence" value="ECO:0007669"/>
    <property type="project" value="TreeGrafter"/>
</dbReference>
<feature type="compositionally biased region" description="Low complexity" evidence="1">
    <location>
        <begin position="646"/>
        <end position="655"/>
    </location>
</feature>
<sequence>MEVDERQQTRVAFDPGRKKNLKKKKPRLLLTKHPFGLLPSGNALFVSSGGSTVVDRSASLGSFAALDDAAFLAFLSTLAEFVPLSALLSLSCASKFLLAALLDEELWQSLLLSRQQRRVGREESGARGLGAREHGEQRTRKNGETLLGTADPLLLSHSASPSAPSPPSLSSSFSACSEEAETPTKDETSESTDFTWRGSWKKTYLFAERERLTRQRTARASSSSSSSACSTQEERSADTCLDTAGDSVDRQSLPVLRGVCSDTFYQRWLCATVDISSLFFRHYDNLERVSASALSVDAFVELYEKPNKPVVITDLVPKWAAFGKWNGEYFRRHFGGVRFNAGAASNIQLETFYQYADSNFDEAPLFIFDPRFAESTREALSSSSPLSSSSSSSSPVNVPPASREIGEQGDCRRETTGAQASAEERRHHELGDRVCSLAEDYEVPPYFSDSRDLFACLGERRPNFRWLLVGNCRSGSKWHVDPNQTSAWNAVVRGAKRWILLPPTVCPPGVFPSHDGGEVTQPTALVEWLMNYYFDALHAPGYPYTGGIAPLEGSVREGELIFVPQGWWHCVLNEEDDTIAVTQNFVSPVILQNVRSFLHYKKDQISGLCAQGRHETFASEFDAAVGASYPELLPLVSSPPPPCPSSSPSSPSPVSRTALRSSRPKETCGEEQKGVERGGGQRGEPQDIREQTDGEGREGTKRNQEPQDSGSFWERLKKRRRPVVLRRHADGETPTSQAVA</sequence>
<feature type="domain" description="JmjC" evidence="2">
    <location>
        <begin position="432"/>
        <end position="602"/>
    </location>
</feature>
<dbReference type="PANTHER" id="PTHR12480:SF21">
    <property type="entry name" value="JMJC DOMAIN-CONTAINING PROTEIN 8"/>
    <property type="match status" value="1"/>
</dbReference>
<keyword evidence="3" id="KW-0808">Transferase</keyword>
<dbReference type="InterPro" id="IPR050910">
    <property type="entry name" value="JMJD6_ArgDemeth/LysHydrox"/>
</dbReference>
<feature type="region of interest" description="Disordered" evidence="1">
    <location>
        <begin position="636"/>
        <end position="740"/>
    </location>
</feature>
<dbReference type="OrthoDB" id="333193at2759"/>
<dbReference type="SMART" id="SM00558">
    <property type="entry name" value="JmjC"/>
    <property type="match status" value="1"/>
</dbReference>
<accession>A0A086J7Q9</accession>